<evidence type="ECO:0008006" key="3">
    <source>
        <dbReference type="Google" id="ProtNLM"/>
    </source>
</evidence>
<sequence length="77" mass="9102">MVNILFLFLFLCFSCNPIRCRIWLHLGAHSSKFRFRQDLTTQSKPLIPDKRRGKKRISREDAKQREWVTLISVALLG</sequence>
<name>A0A5N6Y363_9EURO</name>
<keyword evidence="1" id="KW-0732">Signal</keyword>
<evidence type="ECO:0000313" key="2">
    <source>
        <dbReference type="EMBL" id="KAE8339895.1"/>
    </source>
</evidence>
<accession>A0A5N6Y363</accession>
<feature type="signal peptide" evidence="1">
    <location>
        <begin position="1"/>
        <end position="20"/>
    </location>
</feature>
<protein>
    <recommendedName>
        <fullName evidence="3">Secreted protein</fullName>
    </recommendedName>
</protein>
<dbReference type="Proteomes" id="UP000325558">
    <property type="component" value="Unassembled WGS sequence"/>
</dbReference>
<feature type="chain" id="PRO_5024934059" description="Secreted protein" evidence="1">
    <location>
        <begin position="21"/>
        <end position="77"/>
    </location>
</feature>
<reference evidence="2" key="1">
    <citation type="submission" date="2019-04" db="EMBL/GenBank/DDBJ databases">
        <title>Friends and foes A comparative genomics study of 23 Aspergillus species from section Flavi.</title>
        <authorList>
            <consortium name="DOE Joint Genome Institute"/>
            <person name="Kjaerbolling I."/>
            <person name="Vesth T."/>
            <person name="Frisvad J.C."/>
            <person name="Nybo J.L."/>
            <person name="Theobald S."/>
            <person name="Kildgaard S."/>
            <person name="Isbrandt T."/>
            <person name="Kuo A."/>
            <person name="Sato A."/>
            <person name="Lyhne E.K."/>
            <person name="Kogle M.E."/>
            <person name="Wiebenga A."/>
            <person name="Kun R.S."/>
            <person name="Lubbers R.J."/>
            <person name="Makela M.R."/>
            <person name="Barry K."/>
            <person name="Chovatia M."/>
            <person name="Clum A."/>
            <person name="Daum C."/>
            <person name="Haridas S."/>
            <person name="He G."/>
            <person name="LaButti K."/>
            <person name="Lipzen A."/>
            <person name="Mondo S."/>
            <person name="Riley R."/>
            <person name="Salamov A."/>
            <person name="Simmons B.A."/>
            <person name="Magnuson J.K."/>
            <person name="Henrissat B."/>
            <person name="Mortensen U.H."/>
            <person name="Larsen T.O."/>
            <person name="Devries R.P."/>
            <person name="Grigoriev I.V."/>
            <person name="Machida M."/>
            <person name="Baker S.E."/>
            <person name="Andersen M.R."/>
        </authorList>
    </citation>
    <scope>NUCLEOTIDE SEQUENCE</scope>
    <source>
        <strain evidence="2">CBS 117612</strain>
    </source>
</reference>
<evidence type="ECO:0000256" key="1">
    <source>
        <dbReference type="SAM" id="SignalP"/>
    </source>
</evidence>
<dbReference type="AlphaFoldDB" id="A0A5N6Y363"/>
<organism evidence="2">
    <name type="scientific">Aspergillus arachidicola</name>
    <dbReference type="NCBI Taxonomy" id="656916"/>
    <lineage>
        <taxon>Eukaryota</taxon>
        <taxon>Fungi</taxon>
        <taxon>Dikarya</taxon>
        <taxon>Ascomycota</taxon>
        <taxon>Pezizomycotina</taxon>
        <taxon>Eurotiomycetes</taxon>
        <taxon>Eurotiomycetidae</taxon>
        <taxon>Eurotiales</taxon>
        <taxon>Aspergillaceae</taxon>
        <taxon>Aspergillus</taxon>
        <taxon>Aspergillus subgen. Circumdati</taxon>
    </lineage>
</organism>
<gene>
    <name evidence="2" type="ORF">BDV24DRAFT_135167</name>
</gene>
<proteinExistence type="predicted"/>
<dbReference type="EMBL" id="ML737153">
    <property type="protein sequence ID" value="KAE8339895.1"/>
    <property type="molecule type" value="Genomic_DNA"/>
</dbReference>